<accession>A0A9P7RA76</accession>
<name>A0A9P7RA76_9PEZI</name>
<sequence length="47" mass="5665">MVTTIMVRRRLVPRKHSREVRARSERDWRMSHQGDSGARKTQMRTGR</sequence>
<dbReference type="AlphaFoldDB" id="A0A9P7RA76"/>
<feature type="non-terminal residue" evidence="2">
    <location>
        <position position="47"/>
    </location>
</feature>
<proteinExistence type="predicted"/>
<evidence type="ECO:0000313" key="2">
    <source>
        <dbReference type="EMBL" id="KAG7051744.1"/>
    </source>
</evidence>
<comment type="caution">
    <text evidence="2">The sequence shown here is derived from an EMBL/GenBank/DDBJ whole genome shotgun (WGS) entry which is preliminary data.</text>
</comment>
<gene>
    <name evidence="2" type="ORF">JMJ77_002361</name>
</gene>
<protein>
    <submittedName>
        <fullName evidence="2">Alpha glucoside transporter</fullName>
    </submittedName>
</protein>
<organism evidence="2 3">
    <name type="scientific">Colletotrichum scovillei</name>
    <dbReference type="NCBI Taxonomy" id="1209932"/>
    <lineage>
        <taxon>Eukaryota</taxon>
        <taxon>Fungi</taxon>
        <taxon>Dikarya</taxon>
        <taxon>Ascomycota</taxon>
        <taxon>Pezizomycotina</taxon>
        <taxon>Sordariomycetes</taxon>
        <taxon>Hypocreomycetidae</taxon>
        <taxon>Glomerellales</taxon>
        <taxon>Glomerellaceae</taxon>
        <taxon>Colletotrichum</taxon>
        <taxon>Colletotrichum acutatum species complex</taxon>
    </lineage>
</organism>
<evidence type="ECO:0000256" key="1">
    <source>
        <dbReference type="SAM" id="MobiDB-lite"/>
    </source>
</evidence>
<feature type="compositionally biased region" description="Basic residues" evidence="1">
    <location>
        <begin position="7"/>
        <end position="18"/>
    </location>
</feature>
<feature type="region of interest" description="Disordered" evidence="1">
    <location>
        <begin position="1"/>
        <end position="47"/>
    </location>
</feature>
<dbReference type="Proteomes" id="UP000699042">
    <property type="component" value="Unassembled WGS sequence"/>
</dbReference>
<keyword evidence="3" id="KW-1185">Reference proteome</keyword>
<feature type="compositionally biased region" description="Basic and acidic residues" evidence="1">
    <location>
        <begin position="19"/>
        <end position="32"/>
    </location>
</feature>
<reference evidence="2" key="1">
    <citation type="submission" date="2021-05" db="EMBL/GenBank/DDBJ databases">
        <title>Comparative genomics of three Colletotrichum scovillei strains and genetic complementation revealed genes involved fungal growth and virulence on chili pepper.</title>
        <authorList>
            <person name="Hsieh D.-K."/>
            <person name="Chuang S.-C."/>
            <person name="Chen C.-Y."/>
            <person name="Chao Y.-T."/>
            <person name="Lu M.-Y.J."/>
            <person name="Lee M.-H."/>
            <person name="Shih M.-C."/>
        </authorList>
    </citation>
    <scope>NUCLEOTIDE SEQUENCE</scope>
    <source>
        <strain evidence="2">Coll-153</strain>
    </source>
</reference>
<dbReference type="EMBL" id="JAESDN010000004">
    <property type="protein sequence ID" value="KAG7051744.1"/>
    <property type="molecule type" value="Genomic_DNA"/>
</dbReference>
<evidence type="ECO:0000313" key="3">
    <source>
        <dbReference type="Proteomes" id="UP000699042"/>
    </source>
</evidence>